<reference evidence="2" key="1">
    <citation type="submission" date="2014-05" db="EMBL/GenBank/DDBJ databases">
        <title>The transcriptome of the halophilic microalga Tetraselmis sp. GSL018 isolated from the Great Salt Lake, Utah.</title>
        <authorList>
            <person name="Jinkerson R.E."/>
            <person name="D'Adamo S."/>
            <person name="Posewitz M.C."/>
        </authorList>
    </citation>
    <scope>NUCLEOTIDE SEQUENCE</scope>
    <source>
        <strain evidence="2">GSL018</strain>
    </source>
</reference>
<accession>A0A061RL10</accession>
<dbReference type="EMBL" id="GBEZ01014634">
    <property type="protein sequence ID" value="JAC71454.1"/>
    <property type="molecule type" value="Transcribed_RNA"/>
</dbReference>
<evidence type="ECO:0000256" key="1">
    <source>
        <dbReference type="SAM" id="MobiDB-lite"/>
    </source>
</evidence>
<feature type="non-terminal residue" evidence="2">
    <location>
        <position position="1"/>
    </location>
</feature>
<organism evidence="2">
    <name type="scientific">Tetraselmis sp. GSL018</name>
    <dbReference type="NCBI Taxonomy" id="582737"/>
    <lineage>
        <taxon>Eukaryota</taxon>
        <taxon>Viridiplantae</taxon>
        <taxon>Chlorophyta</taxon>
        <taxon>core chlorophytes</taxon>
        <taxon>Chlorodendrophyceae</taxon>
        <taxon>Chlorodendrales</taxon>
        <taxon>Chlorodendraceae</taxon>
        <taxon>Tetraselmis</taxon>
    </lineage>
</organism>
<name>A0A061RL10_9CHLO</name>
<gene>
    <name evidence="2" type="ORF">TSPGSL018_1874</name>
</gene>
<evidence type="ECO:0000313" key="2">
    <source>
        <dbReference type="EMBL" id="JAC71454.1"/>
    </source>
</evidence>
<dbReference type="AlphaFoldDB" id="A0A061RL10"/>
<sequence length="91" mass="10096">GAGACKHISPPRWLAFREDTSCGAERENCSLRDSSETREFLKFCGGARREGRARQEEVSQPTADCARRPPRCGSVSPRAPGRRISNIKRHA</sequence>
<feature type="region of interest" description="Disordered" evidence="1">
    <location>
        <begin position="51"/>
        <end position="91"/>
    </location>
</feature>
<protein>
    <submittedName>
        <fullName evidence="2">Uncharacterized protein</fullName>
    </submittedName>
</protein>
<proteinExistence type="predicted"/>